<sequence precursor="true">MRFLLIWSLCACVLSLDTVDAAPPASPQSFAGTGEPPNSGSPHPDATMPKLRSQAKLGTPFGVEVVEDRFWITTIDDHCVYRGLLGGDSIERVAGNGMVGYSGDGGPALKATFNWPHEVRCDDAGNLFIADTRNHVIRRIDGVTGIVITVAGDGTAGFAGEDSSGNEVRFNQPHSVALDGEGGLLVADTANHRIRRIDLSTMAVTTVAGNGKKELPPDGSPAQGCSLFGPRSLAVDKSSIWIAMREGNSVWRIDRRAGTIHRVAGTGKKGYSGDRGDPLQATFSGPKGLAIDRRGRLLVADTENNAVRRIDLSKQTIETVMGGNAAPHSCELKRPHGINVIDGTVVLVADSENHRLMTDAR</sequence>
<dbReference type="Pfam" id="PF01436">
    <property type="entry name" value="NHL"/>
    <property type="match status" value="2"/>
</dbReference>
<keyword evidence="4" id="KW-0418">Kinase</keyword>
<name>A0A5C6EMS5_9BACT</name>
<dbReference type="AlphaFoldDB" id="A0A5C6EMS5"/>
<evidence type="ECO:0000313" key="4">
    <source>
        <dbReference type="EMBL" id="TWU48609.1"/>
    </source>
</evidence>
<keyword evidence="3" id="KW-0732">Signal</keyword>
<dbReference type="PANTHER" id="PTHR46388:SF2">
    <property type="entry name" value="NHL REPEAT-CONTAINING PROTEIN 2"/>
    <property type="match status" value="1"/>
</dbReference>
<accession>A0A5C6EMS5</accession>
<evidence type="ECO:0000313" key="5">
    <source>
        <dbReference type="Proteomes" id="UP000318288"/>
    </source>
</evidence>
<dbReference type="Proteomes" id="UP000318288">
    <property type="component" value="Unassembled WGS sequence"/>
</dbReference>
<proteinExistence type="predicted"/>
<evidence type="ECO:0000256" key="3">
    <source>
        <dbReference type="SAM" id="SignalP"/>
    </source>
</evidence>
<protein>
    <submittedName>
        <fullName evidence="4">Serine/threonine-protein kinase PknD</fullName>
        <ecNumber evidence="4">2.7.11.1</ecNumber>
    </submittedName>
</protein>
<evidence type="ECO:0000256" key="2">
    <source>
        <dbReference type="SAM" id="MobiDB-lite"/>
    </source>
</evidence>
<dbReference type="SUPFAM" id="SSF101898">
    <property type="entry name" value="NHL repeat"/>
    <property type="match status" value="1"/>
</dbReference>
<dbReference type="OrthoDB" id="9799230at2"/>
<dbReference type="GO" id="GO:0004674">
    <property type="term" value="F:protein serine/threonine kinase activity"/>
    <property type="evidence" value="ECO:0007669"/>
    <property type="project" value="UniProtKB-EC"/>
</dbReference>
<dbReference type="PANTHER" id="PTHR46388">
    <property type="entry name" value="NHL REPEAT-CONTAINING PROTEIN 2"/>
    <property type="match status" value="1"/>
</dbReference>
<dbReference type="EMBL" id="SJPW01000006">
    <property type="protein sequence ID" value="TWU48609.1"/>
    <property type="molecule type" value="Genomic_DNA"/>
</dbReference>
<feature type="region of interest" description="Disordered" evidence="2">
    <location>
        <begin position="25"/>
        <end position="50"/>
    </location>
</feature>
<dbReference type="RefSeq" id="WP_146460061.1">
    <property type="nucleotide sequence ID" value="NZ_SJPW01000006.1"/>
</dbReference>
<feature type="compositionally biased region" description="Polar residues" evidence="2">
    <location>
        <begin position="27"/>
        <end position="41"/>
    </location>
</feature>
<reference evidence="4 5" key="1">
    <citation type="submission" date="2019-02" db="EMBL/GenBank/DDBJ databases">
        <title>Deep-cultivation of Planctomycetes and their phenomic and genomic characterization uncovers novel biology.</title>
        <authorList>
            <person name="Wiegand S."/>
            <person name="Jogler M."/>
            <person name="Boedeker C."/>
            <person name="Pinto D."/>
            <person name="Vollmers J."/>
            <person name="Rivas-Marin E."/>
            <person name="Kohn T."/>
            <person name="Peeters S.H."/>
            <person name="Heuer A."/>
            <person name="Rast P."/>
            <person name="Oberbeckmann S."/>
            <person name="Bunk B."/>
            <person name="Jeske O."/>
            <person name="Meyerdierks A."/>
            <person name="Storesund J.E."/>
            <person name="Kallscheuer N."/>
            <person name="Luecker S."/>
            <person name="Lage O.M."/>
            <person name="Pohl T."/>
            <person name="Merkel B.J."/>
            <person name="Hornburger P."/>
            <person name="Mueller R.-W."/>
            <person name="Bruemmer F."/>
            <person name="Labrenz M."/>
            <person name="Spormann A.M."/>
            <person name="Op Den Camp H."/>
            <person name="Overmann J."/>
            <person name="Amann R."/>
            <person name="Jetten M.S.M."/>
            <person name="Mascher T."/>
            <person name="Medema M.H."/>
            <person name="Devos D.P."/>
            <person name="Kaster A.-K."/>
            <person name="Ovreas L."/>
            <person name="Rohde M."/>
            <person name="Galperin M.Y."/>
            <person name="Jogler C."/>
        </authorList>
    </citation>
    <scope>NUCLEOTIDE SEQUENCE [LARGE SCALE GENOMIC DNA]</scope>
    <source>
        <strain evidence="4 5">Poly51</strain>
    </source>
</reference>
<feature type="signal peptide" evidence="3">
    <location>
        <begin position="1"/>
        <end position="21"/>
    </location>
</feature>
<comment type="caution">
    <text evidence="4">The sequence shown here is derived from an EMBL/GenBank/DDBJ whole genome shotgun (WGS) entry which is preliminary data.</text>
</comment>
<feature type="chain" id="PRO_5022680629" evidence="3">
    <location>
        <begin position="22"/>
        <end position="361"/>
    </location>
</feature>
<dbReference type="EC" id="2.7.11.1" evidence="4"/>
<dbReference type="InterPro" id="IPR001258">
    <property type="entry name" value="NHL_repeat"/>
</dbReference>
<dbReference type="InterPro" id="IPR011042">
    <property type="entry name" value="6-blade_b-propeller_TolB-like"/>
</dbReference>
<keyword evidence="4" id="KW-0808">Transferase</keyword>
<keyword evidence="5" id="KW-1185">Reference proteome</keyword>
<keyword evidence="1" id="KW-0677">Repeat</keyword>
<gene>
    <name evidence="4" type="primary">pknD_6</name>
    <name evidence="4" type="ORF">Poly51_45100</name>
</gene>
<evidence type="ECO:0000256" key="1">
    <source>
        <dbReference type="ARBA" id="ARBA00022737"/>
    </source>
</evidence>
<organism evidence="4 5">
    <name type="scientific">Rubripirellula tenax</name>
    <dbReference type="NCBI Taxonomy" id="2528015"/>
    <lineage>
        <taxon>Bacteria</taxon>
        <taxon>Pseudomonadati</taxon>
        <taxon>Planctomycetota</taxon>
        <taxon>Planctomycetia</taxon>
        <taxon>Pirellulales</taxon>
        <taxon>Pirellulaceae</taxon>
        <taxon>Rubripirellula</taxon>
    </lineage>
</organism>
<dbReference type="Gene3D" id="2.120.10.30">
    <property type="entry name" value="TolB, C-terminal domain"/>
    <property type="match status" value="2"/>
</dbReference>